<sequence>MIKAYLLTTGDDGHSHVQTGHLTDAVFYDAKSISFKETAPHSFLDWHTAPTNQYVICLTGTLDFETHTGEKFTLHPGEVLIAKDTTGTGHVWHMQGQDPWRRVYVPFDETEGFNFKADE</sequence>
<evidence type="ECO:0000313" key="2">
    <source>
        <dbReference type="Proteomes" id="UP000318010"/>
    </source>
</evidence>
<organism evidence="1 2">
    <name type="scientific">Mucilaginibacter achroorhodeus</name>
    <dbReference type="NCBI Taxonomy" id="2599294"/>
    <lineage>
        <taxon>Bacteria</taxon>
        <taxon>Pseudomonadati</taxon>
        <taxon>Bacteroidota</taxon>
        <taxon>Sphingobacteriia</taxon>
        <taxon>Sphingobacteriales</taxon>
        <taxon>Sphingobacteriaceae</taxon>
        <taxon>Mucilaginibacter</taxon>
    </lineage>
</organism>
<protein>
    <recommendedName>
        <fullName evidence="3">Cupin domain-containing protein</fullName>
    </recommendedName>
</protein>
<dbReference type="InterPro" id="IPR011051">
    <property type="entry name" value="RmlC_Cupin_sf"/>
</dbReference>
<dbReference type="Gene3D" id="2.60.120.10">
    <property type="entry name" value="Jelly Rolls"/>
    <property type="match status" value="1"/>
</dbReference>
<dbReference type="RefSeq" id="WP_146268969.1">
    <property type="nucleotide sequence ID" value="NZ_VOEI01000001.1"/>
</dbReference>
<comment type="caution">
    <text evidence="1">The sequence shown here is derived from an EMBL/GenBank/DDBJ whole genome shotgun (WGS) entry which is preliminary data.</text>
</comment>
<accession>A0A563UA01</accession>
<dbReference type="EMBL" id="VOEI01000001">
    <property type="protein sequence ID" value="TWR28174.1"/>
    <property type="molecule type" value="Genomic_DNA"/>
</dbReference>
<evidence type="ECO:0008006" key="3">
    <source>
        <dbReference type="Google" id="ProtNLM"/>
    </source>
</evidence>
<reference evidence="1 2" key="1">
    <citation type="submission" date="2019-07" db="EMBL/GenBank/DDBJ databases">
        <authorList>
            <person name="Kim J."/>
        </authorList>
    </citation>
    <scope>NUCLEOTIDE SEQUENCE [LARGE SCALE GENOMIC DNA]</scope>
    <source>
        <strain evidence="1 2">MJ1a</strain>
    </source>
</reference>
<dbReference type="Proteomes" id="UP000318010">
    <property type="component" value="Unassembled WGS sequence"/>
</dbReference>
<proteinExistence type="predicted"/>
<dbReference type="SUPFAM" id="SSF51182">
    <property type="entry name" value="RmlC-like cupins"/>
    <property type="match status" value="1"/>
</dbReference>
<dbReference type="AlphaFoldDB" id="A0A563UA01"/>
<dbReference type="OrthoDB" id="4205621at2"/>
<name>A0A563UA01_9SPHI</name>
<keyword evidence="2" id="KW-1185">Reference proteome</keyword>
<evidence type="ECO:0000313" key="1">
    <source>
        <dbReference type="EMBL" id="TWR28174.1"/>
    </source>
</evidence>
<dbReference type="InterPro" id="IPR014710">
    <property type="entry name" value="RmlC-like_jellyroll"/>
</dbReference>
<gene>
    <name evidence="1" type="ORF">FPZ42_02885</name>
</gene>